<keyword evidence="1" id="KW-0472">Membrane</keyword>
<gene>
    <name evidence="2" type="ORF">GCM10023318_48720</name>
</gene>
<organism evidence="2 3">
    <name type="scientific">Nocardia callitridis</name>
    <dbReference type="NCBI Taxonomy" id="648753"/>
    <lineage>
        <taxon>Bacteria</taxon>
        <taxon>Bacillati</taxon>
        <taxon>Actinomycetota</taxon>
        <taxon>Actinomycetes</taxon>
        <taxon>Mycobacteriales</taxon>
        <taxon>Nocardiaceae</taxon>
        <taxon>Nocardia</taxon>
    </lineage>
</organism>
<protein>
    <recommendedName>
        <fullName evidence="4">PH domain-containing protein</fullName>
    </recommendedName>
</protein>
<proteinExistence type="predicted"/>
<name>A0ABP9KU17_9NOCA</name>
<feature type="transmembrane region" description="Helical" evidence="1">
    <location>
        <begin position="41"/>
        <end position="60"/>
    </location>
</feature>
<dbReference type="EMBL" id="BAABJM010000005">
    <property type="protein sequence ID" value="GAA5063677.1"/>
    <property type="molecule type" value="Genomic_DNA"/>
</dbReference>
<evidence type="ECO:0000313" key="2">
    <source>
        <dbReference type="EMBL" id="GAA5063677.1"/>
    </source>
</evidence>
<accession>A0ABP9KU17</accession>
<comment type="caution">
    <text evidence="2">The sequence shown here is derived from an EMBL/GenBank/DDBJ whole genome shotgun (WGS) entry which is preliminary data.</text>
</comment>
<keyword evidence="3" id="KW-1185">Reference proteome</keyword>
<sequence>MAEQADETVYEARFGFTVRGVLVVVISVVFVVLGVVFDVPLFLQILLIVFFGGGGLVFLAQMLSRRVALRVDGTGITLGGSPLHAYRRTTAVVPWSDITAVVLFSQKVGYGNSLHYVGVRRREDAPDLPGLPGSGMRGANERLIPHVPQEVVAASRPINGWSLDRAQLKEVVAHHAPDVQVQDLG</sequence>
<evidence type="ECO:0000256" key="1">
    <source>
        <dbReference type="SAM" id="Phobius"/>
    </source>
</evidence>
<keyword evidence="1" id="KW-0812">Transmembrane</keyword>
<evidence type="ECO:0000313" key="3">
    <source>
        <dbReference type="Proteomes" id="UP001500603"/>
    </source>
</evidence>
<keyword evidence="1" id="KW-1133">Transmembrane helix</keyword>
<reference evidence="3" key="1">
    <citation type="journal article" date="2019" name="Int. J. Syst. Evol. Microbiol.">
        <title>The Global Catalogue of Microorganisms (GCM) 10K type strain sequencing project: providing services to taxonomists for standard genome sequencing and annotation.</title>
        <authorList>
            <consortium name="The Broad Institute Genomics Platform"/>
            <consortium name="The Broad Institute Genome Sequencing Center for Infectious Disease"/>
            <person name="Wu L."/>
            <person name="Ma J."/>
        </authorList>
    </citation>
    <scope>NUCLEOTIDE SEQUENCE [LARGE SCALE GENOMIC DNA]</scope>
    <source>
        <strain evidence="3">JCM 18298</strain>
    </source>
</reference>
<dbReference type="RefSeq" id="WP_345498143.1">
    <property type="nucleotide sequence ID" value="NZ_BAABJM010000005.1"/>
</dbReference>
<evidence type="ECO:0008006" key="4">
    <source>
        <dbReference type="Google" id="ProtNLM"/>
    </source>
</evidence>
<dbReference type="Proteomes" id="UP001500603">
    <property type="component" value="Unassembled WGS sequence"/>
</dbReference>
<feature type="transmembrane region" description="Helical" evidence="1">
    <location>
        <begin position="12"/>
        <end position="35"/>
    </location>
</feature>